<evidence type="ECO:0000313" key="4">
    <source>
        <dbReference type="Proteomes" id="UP000298460"/>
    </source>
</evidence>
<evidence type="ECO:0000256" key="1">
    <source>
        <dbReference type="SAM" id="Phobius"/>
    </source>
</evidence>
<dbReference type="InterPro" id="IPR002656">
    <property type="entry name" value="Acyl_transf_3_dom"/>
</dbReference>
<protein>
    <submittedName>
        <fullName evidence="3">Acyltransferase</fullName>
    </submittedName>
</protein>
<keyword evidence="1" id="KW-1133">Transmembrane helix</keyword>
<feature type="transmembrane region" description="Helical" evidence="1">
    <location>
        <begin position="205"/>
        <end position="222"/>
    </location>
</feature>
<keyword evidence="4" id="KW-1185">Reference proteome</keyword>
<evidence type="ECO:0000259" key="2">
    <source>
        <dbReference type="Pfam" id="PF01757"/>
    </source>
</evidence>
<feature type="transmembrane region" description="Helical" evidence="1">
    <location>
        <begin position="291"/>
        <end position="312"/>
    </location>
</feature>
<dbReference type="Pfam" id="PF01757">
    <property type="entry name" value="Acyl_transf_3"/>
    <property type="match status" value="1"/>
</dbReference>
<dbReference type="OrthoDB" id="9796461at2"/>
<keyword evidence="1" id="KW-0812">Transmembrane</keyword>
<dbReference type="Proteomes" id="UP000298460">
    <property type="component" value="Unassembled WGS sequence"/>
</dbReference>
<reference evidence="3 4" key="1">
    <citation type="submission" date="2019-03" db="EMBL/GenBank/DDBJ databases">
        <title>Draft Genome Sequence of Desulfosporosinus fructosivorans Strain 63.6F, Isolated from Marine Sediment in the Baltic Sea.</title>
        <authorList>
            <person name="Hausmann B."/>
            <person name="Vandieken V."/>
            <person name="Pjevac P."/>
            <person name="Schreck K."/>
            <person name="Herbold C.W."/>
            <person name="Loy A."/>
        </authorList>
    </citation>
    <scope>NUCLEOTIDE SEQUENCE [LARGE SCALE GENOMIC DNA]</scope>
    <source>
        <strain evidence="3 4">63.6F</strain>
    </source>
</reference>
<gene>
    <name evidence="3" type="ORF">E4K67_01715</name>
</gene>
<feature type="transmembrane region" description="Helical" evidence="1">
    <location>
        <begin position="114"/>
        <end position="144"/>
    </location>
</feature>
<feature type="transmembrane region" description="Helical" evidence="1">
    <location>
        <begin position="12"/>
        <end position="31"/>
    </location>
</feature>
<feature type="domain" description="Acyltransferase 3" evidence="2">
    <location>
        <begin position="11"/>
        <end position="308"/>
    </location>
</feature>
<feature type="transmembrane region" description="Helical" evidence="1">
    <location>
        <begin position="181"/>
        <end position="198"/>
    </location>
</feature>
<proteinExistence type="predicted"/>
<feature type="transmembrane region" description="Helical" evidence="1">
    <location>
        <begin position="46"/>
        <end position="63"/>
    </location>
</feature>
<dbReference type="GO" id="GO:0016747">
    <property type="term" value="F:acyltransferase activity, transferring groups other than amino-acyl groups"/>
    <property type="evidence" value="ECO:0007669"/>
    <property type="project" value="InterPro"/>
</dbReference>
<dbReference type="AlphaFoldDB" id="A0A4Z0RA59"/>
<name>A0A4Z0RA59_9FIRM</name>
<accession>A0A4Z0RA59</accession>
<keyword evidence="3" id="KW-0808">Transferase</keyword>
<feature type="transmembrane region" description="Helical" evidence="1">
    <location>
        <begin position="84"/>
        <end position="102"/>
    </location>
</feature>
<sequence length="321" mass="37390">MKNTQIRNRVEFLDSTRALCILWIIGFWHMAEYVKWDISVPLTEGVTNGVLATFTLISGYFLGAKKISGIKDAMAFYKKRFLRFYPLFFISSTAFLFIYLIWDIQYIGSVQQYLLTLLGLSCIITPAPQTIWFISMLILFYALTPVINSAKGCLKKFLYCVTIFAVFQLLDLFLFDVDNRLLLFFPFYCIGLLIANKVKFTDKINYIYAIFLFILFIVISLFEKLNSLYLVKVLMVCAFILFAFELGKMCNKISFCKKTLERISYASMCAYLFHRQMFGLVYKLIGVFPVWAAYLIILPLLMVVSYCVQYTYDKIVISFEE</sequence>
<comment type="caution">
    <text evidence="3">The sequence shown here is derived from an EMBL/GenBank/DDBJ whole genome shotgun (WGS) entry which is preliminary data.</text>
</comment>
<keyword evidence="1" id="KW-0472">Membrane</keyword>
<dbReference type="EMBL" id="SPQQ01000001">
    <property type="protein sequence ID" value="TGE39738.1"/>
    <property type="molecule type" value="Genomic_DNA"/>
</dbReference>
<feature type="transmembrane region" description="Helical" evidence="1">
    <location>
        <begin position="156"/>
        <end position="175"/>
    </location>
</feature>
<organism evidence="3 4">
    <name type="scientific">Desulfosporosinus fructosivorans</name>
    <dbReference type="NCBI Taxonomy" id="2018669"/>
    <lineage>
        <taxon>Bacteria</taxon>
        <taxon>Bacillati</taxon>
        <taxon>Bacillota</taxon>
        <taxon>Clostridia</taxon>
        <taxon>Eubacteriales</taxon>
        <taxon>Desulfitobacteriaceae</taxon>
        <taxon>Desulfosporosinus</taxon>
    </lineage>
</organism>
<feature type="transmembrane region" description="Helical" evidence="1">
    <location>
        <begin position="228"/>
        <end position="244"/>
    </location>
</feature>
<dbReference type="RefSeq" id="WP_135544677.1">
    <property type="nucleotide sequence ID" value="NZ_SPQQ01000001.1"/>
</dbReference>
<evidence type="ECO:0000313" key="3">
    <source>
        <dbReference type="EMBL" id="TGE39738.1"/>
    </source>
</evidence>
<keyword evidence="3" id="KW-0012">Acyltransferase</keyword>